<dbReference type="PROSITE" id="PS51257">
    <property type="entry name" value="PROKAR_LIPOPROTEIN"/>
    <property type="match status" value="1"/>
</dbReference>
<dbReference type="RefSeq" id="WP_013536803.1">
    <property type="nucleotide sequence ID" value="NC_014926.1"/>
</dbReference>
<sequence>MERLVELSLIVIAASALAFACGYFVALLVASAAELFEEFKQVRKAPRKVKEEKESEVDTSNEDSKVKEVNGSTDVNSVALLDKPKKKKGKKRAEVENKEG</sequence>
<dbReference type="KEGG" id="tam:Theam_0043"/>
<gene>
    <name evidence="2" type="ordered locus">Theam_0043</name>
</gene>
<dbReference type="STRING" id="648996.Theam_0043"/>
<organism evidence="2 3">
    <name type="scientific">Thermovibrio ammonificans (strain DSM 15698 / JCM 12110 / HB-1)</name>
    <dbReference type="NCBI Taxonomy" id="648996"/>
    <lineage>
        <taxon>Bacteria</taxon>
        <taxon>Pseudomonadati</taxon>
        <taxon>Aquificota</taxon>
        <taxon>Aquificia</taxon>
        <taxon>Desulfurobacteriales</taxon>
        <taxon>Desulfurobacteriaceae</taxon>
        <taxon>Thermovibrio</taxon>
    </lineage>
</organism>
<evidence type="ECO:0000313" key="2">
    <source>
        <dbReference type="EMBL" id="ADU96017.1"/>
    </source>
</evidence>
<dbReference type="EMBL" id="CP002444">
    <property type="protein sequence ID" value="ADU96017.1"/>
    <property type="molecule type" value="Genomic_DNA"/>
</dbReference>
<reference evidence="2" key="1">
    <citation type="submission" date="2011-01" db="EMBL/GenBank/DDBJ databases">
        <title>Complete sequence of chromosome of Thermovibrio ammonificans HB-1.</title>
        <authorList>
            <consortium name="US DOE Joint Genome Institute"/>
            <person name="Lucas S."/>
            <person name="Copeland A."/>
            <person name="Lapidus A."/>
            <person name="Cheng J.-F."/>
            <person name="Goodwin L."/>
            <person name="Pitluck S."/>
            <person name="Davenport K."/>
            <person name="Detter J.C."/>
            <person name="Han C."/>
            <person name="Tapia R."/>
            <person name="Land M."/>
            <person name="Hauser L."/>
            <person name="Kyrpides N."/>
            <person name="Ivanova N."/>
            <person name="Ovchinnikova G."/>
            <person name="Vetriani C."/>
            <person name="Woyke T."/>
        </authorList>
    </citation>
    <scope>NUCLEOTIDE SEQUENCE [LARGE SCALE GENOMIC DNA]</scope>
    <source>
        <strain evidence="2">HB-1</strain>
    </source>
</reference>
<keyword evidence="3" id="KW-1185">Reference proteome</keyword>
<proteinExistence type="predicted"/>
<dbReference type="Proteomes" id="UP000006362">
    <property type="component" value="Chromosome"/>
</dbReference>
<evidence type="ECO:0000313" key="3">
    <source>
        <dbReference type="Proteomes" id="UP000006362"/>
    </source>
</evidence>
<protein>
    <submittedName>
        <fullName evidence="2">Uncharacterized protein</fullName>
    </submittedName>
</protein>
<accession>E8T312</accession>
<evidence type="ECO:0000256" key="1">
    <source>
        <dbReference type="SAM" id="MobiDB-lite"/>
    </source>
</evidence>
<feature type="region of interest" description="Disordered" evidence="1">
    <location>
        <begin position="47"/>
        <end position="100"/>
    </location>
</feature>
<dbReference type="HOGENOM" id="CLU_2304693_0_0_0"/>
<name>E8T312_THEA1</name>
<dbReference type="AlphaFoldDB" id="E8T312"/>